<keyword evidence="1" id="KW-1133">Transmembrane helix</keyword>
<accession>A0A2U8I6K7</accession>
<protein>
    <submittedName>
        <fullName evidence="2">SoxR reducing system protein RseC</fullName>
    </submittedName>
</protein>
<sequence>MMKEWATVISWQQGMALLSYQPRTGCKRCNSSGGCGKALLDEFFSRPEHRLQIPIAQALQPGQRVEVGIRGSSVLRSALLIYLTPLLGLIIGATVCQASFSNDAIAALGALIGGVGCFTVARRFAEKIATSSTYRPVILQIGSPPKS</sequence>
<dbReference type="PANTHER" id="PTHR35867:SF1">
    <property type="entry name" value="PROTEIN RSEC"/>
    <property type="match status" value="1"/>
</dbReference>
<proteinExistence type="predicted"/>
<dbReference type="PIRSF" id="PIRSF004923">
    <property type="entry name" value="RseC"/>
    <property type="match status" value="1"/>
</dbReference>
<dbReference type="EMBL" id="CP021659">
    <property type="protein sequence ID" value="AWK14806.1"/>
    <property type="molecule type" value="Genomic_DNA"/>
</dbReference>
<dbReference type="InterPro" id="IPR007359">
    <property type="entry name" value="SigmaE_reg_RseC_MucC"/>
</dbReference>
<dbReference type="KEGG" id="fsm:CCS41_10515"/>
<dbReference type="STRING" id="1878942.GCA_900128755_01323"/>
<dbReference type="Proteomes" id="UP000261875">
    <property type="component" value="Chromosome"/>
</dbReference>
<evidence type="ECO:0000313" key="3">
    <source>
        <dbReference type="Proteomes" id="UP000261875"/>
    </source>
</evidence>
<dbReference type="RefSeq" id="WP_072550113.1">
    <property type="nucleotide sequence ID" value="NZ_CP021659.1"/>
</dbReference>
<keyword evidence="1" id="KW-0812">Transmembrane</keyword>
<keyword evidence="1" id="KW-0472">Membrane</keyword>
<dbReference type="Pfam" id="PF04246">
    <property type="entry name" value="RseC_MucC"/>
    <property type="match status" value="1"/>
</dbReference>
<name>A0A2U8I6K7_9GAMM</name>
<keyword evidence="3" id="KW-1185">Reference proteome</keyword>
<dbReference type="NCBIfam" id="NF008115">
    <property type="entry name" value="PRK10862.1"/>
    <property type="match status" value="1"/>
</dbReference>
<dbReference type="InterPro" id="IPR026268">
    <property type="entry name" value="RseC"/>
</dbReference>
<dbReference type="OrthoDB" id="9795854at2"/>
<dbReference type="PANTHER" id="PTHR35867">
    <property type="entry name" value="PROTEIN RSEC"/>
    <property type="match status" value="1"/>
</dbReference>
<reference evidence="2 3" key="1">
    <citation type="submission" date="2017-05" db="EMBL/GenBank/DDBJ databases">
        <title>Genome sequence of Candidatus Fukatsuia symbiotica and Candidatus Hamiltonella defensa from Acyrthosiphon pisum strain 5D.</title>
        <authorList>
            <person name="Patel V.A."/>
            <person name="Chevignon G."/>
            <person name="Russell J.A."/>
            <person name="Oliver K.M."/>
        </authorList>
    </citation>
    <scope>NUCLEOTIDE SEQUENCE [LARGE SCALE GENOMIC DNA]</scope>
    <source>
        <strain evidence="2 3">5D</strain>
    </source>
</reference>
<gene>
    <name evidence="2" type="ORF">CCS41_10515</name>
</gene>
<feature type="transmembrane region" description="Helical" evidence="1">
    <location>
        <begin position="79"/>
        <end position="100"/>
    </location>
</feature>
<feature type="transmembrane region" description="Helical" evidence="1">
    <location>
        <begin position="106"/>
        <end position="125"/>
    </location>
</feature>
<evidence type="ECO:0000313" key="2">
    <source>
        <dbReference type="EMBL" id="AWK14806.1"/>
    </source>
</evidence>
<evidence type="ECO:0000256" key="1">
    <source>
        <dbReference type="SAM" id="Phobius"/>
    </source>
</evidence>
<organism evidence="2 3">
    <name type="scientific">Candidatus Fukatsuia symbiotica</name>
    <dbReference type="NCBI Taxonomy" id="1878942"/>
    <lineage>
        <taxon>Bacteria</taxon>
        <taxon>Pseudomonadati</taxon>
        <taxon>Pseudomonadota</taxon>
        <taxon>Gammaproteobacteria</taxon>
        <taxon>Enterobacterales</taxon>
        <taxon>Yersiniaceae</taxon>
        <taxon>Candidatus Fukatsuia</taxon>
    </lineage>
</organism>
<dbReference type="AlphaFoldDB" id="A0A2U8I6K7"/>